<evidence type="ECO:0000256" key="7">
    <source>
        <dbReference type="RuleBase" id="RU363032"/>
    </source>
</evidence>
<keyword evidence="2 7" id="KW-0813">Transport</keyword>
<evidence type="ECO:0000313" key="9">
    <source>
        <dbReference type="EMBL" id="MBP0615087.1"/>
    </source>
</evidence>
<dbReference type="PANTHER" id="PTHR30151:SF41">
    <property type="entry name" value="ABC TRANSPORTER PERMEASE PROTEIN"/>
    <property type="match status" value="1"/>
</dbReference>
<proteinExistence type="inferred from homology"/>
<evidence type="ECO:0000256" key="5">
    <source>
        <dbReference type="ARBA" id="ARBA00022989"/>
    </source>
</evidence>
<dbReference type="CDD" id="cd06261">
    <property type="entry name" value="TM_PBP2"/>
    <property type="match status" value="1"/>
</dbReference>
<feature type="transmembrane region" description="Helical" evidence="7">
    <location>
        <begin position="12"/>
        <end position="31"/>
    </location>
</feature>
<evidence type="ECO:0000256" key="6">
    <source>
        <dbReference type="ARBA" id="ARBA00023136"/>
    </source>
</evidence>
<evidence type="ECO:0000256" key="4">
    <source>
        <dbReference type="ARBA" id="ARBA00022692"/>
    </source>
</evidence>
<comment type="caution">
    <text evidence="9">The sequence shown here is derived from an EMBL/GenBank/DDBJ whole genome shotgun (WGS) entry which is preliminary data.</text>
</comment>
<evidence type="ECO:0000259" key="8">
    <source>
        <dbReference type="PROSITE" id="PS50928"/>
    </source>
</evidence>
<dbReference type="PROSITE" id="PS50928">
    <property type="entry name" value="ABC_TM1"/>
    <property type="match status" value="1"/>
</dbReference>
<feature type="domain" description="ABC transmembrane type-1" evidence="8">
    <location>
        <begin position="57"/>
        <end position="241"/>
    </location>
</feature>
<keyword evidence="10" id="KW-1185">Reference proteome</keyword>
<dbReference type="RefSeq" id="WP_209593512.1">
    <property type="nucleotide sequence ID" value="NZ_JAGJCF010000003.1"/>
</dbReference>
<evidence type="ECO:0000256" key="1">
    <source>
        <dbReference type="ARBA" id="ARBA00004651"/>
    </source>
</evidence>
<comment type="similarity">
    <text evidence="7">Belongs to the binding-protein-dependent transport system permease family.</text>
</comment>
<dbReference type="SUPFAM" id="SSF161098">
    <property type="entry name" value="MetI-like"/>
    <property type="match status" value="1"/>
</dbReference>
<reference evidence="9 10" key="1">
    <citation type="submission" date="2021-04" db="EMBL/GenBank/DDBJ databases">
        <title>Whole genome sequence of Jiella sp. KSK16Y-1.</title>
        <authorList>
            <person name="Tuo L."/>
        </authorList>
    </citation>
    <scope>NUCLEOTIDE SEQUENCE [LARGE SCALE GENOMIC DNA]</scope>
    <source>
        <strain evidence="9 10">KSK16Y-1</strain>
    </source>
</reference>
<feature type="transmembrane region" description="Helical" evidence="7">
    <location>
        <begin position="65"/>
        <end position="85"/>
    </location>
</feature>
<gene>
    <name evidence="9" type="ORF">J6595_05795</name>
</gene>
<keyword evidence="5 7" id="KW-1133">Transmembrane helix</keyword>
<feature type="transmembrane region" description="Helical" evidence="7">
    <location>
        <begin position="119"/>
        <end position="139"/>
    </location>
</feature>
<dbReference type="InterPro" id="IPR035906">
    <property type="entry name" value="MetI-like_sf"/>
</dbReference>
<dbReference type="PANTHER" id="PTHR30151">
    <property type="entry name" value="ALKANE SULFONATE ABC TRANSPORTER-RELATED, MEMBRANE SUBUNIT"/>
    <property type="match status" value="1"/>
</dbReference>
<feature type="transmembrane region" description="Helical" evidence="7">
    <location>
        <begin position="219"/>
        <end position="240"/>
    </location>
</feature>
<organism evidence="9 10">
    <name type="scientific">Jiella mangrovi</name>
    <dbReference type="NCBI Taxonomy" id="2821407"/>
    <lineage>
        <taxon>Bacteria</taxon>
        <taxon>Pseudomonadati</taxon>
        <taxon>Pseudomonadota</taxon>
        <taxon>Alphaproteobacteria</taxon>
        <taxon>Hyphomicrobiales</taxon>
        <taxon>Aurantimonadaceae</taxon>
        <taxon>Jiella</taxon>
    </lineage>
</organism>
<keyword evidence="6 7" id="KW-0472">Membrane</keyword>
<accession>A0ABS4BEA8</accession>
<evidence type="ECO:0000256" key="2">
    <source>
        <dbReference type="ARBA" id="ARBA00022448"/>
    </source>
</evidence>
<keyword evidence="4 7" id="KW-0812">Transmembrane</keyword>
<evidence type="ECO:0000256" key="3">
    <source>
        <dbReference type="ARBA" id="ARBA00022475"/>
    </source>
</evidence>
<sequence>MTMRGRILTSPPVTVLLVALAWLAVVPLFNIEPRYLPPLGDVYAEAVKLWPDLLAGFWRTFLETFIGFIAGALIGIGFGTAFAYVRLLERAFFPIFVALQSVPVIAFGAIVVIWFGNTILAKVVIALYLAFFPVAVNTLRGLSGVNPGRAALLSSFGASNWQSFLMLALPSAAPVIMTGLKLGISLSLAGAIVGEWFGDTVGLGVLLLQALYFEQVTRVWVLIIACGLLGALLYGALSLIERRYVWWQFD</sequence>
<dbReference type="Proteomes" id="UP000678276">
    <property type="component" value="Unassembled WGS sequence"/>
</dbReference>
<protein>
    <submittedName>
        <fullName evidence="9">ABC transporter permease</fullName>
    </submittedName>
</protein>
<dbReference type="EMBL" id="JAGJCF010000003">
    <property type="protein sequence ID" value="MBP0615087.1"/>
    <property type="molecule type" value="Genomic_DNA"/>
</dbReference>
<name>A0ABS4BEA8_9HYPH</name>
<feature type="transmembrane region" description="Helical" evidence="7">
    <location>
        <begin position="92"/>
        <end position="113"/>
    </location>
</feature>
<keyword evidence="3" id="KW-1003">Cell membrane</keyword>
<comment type="subcellular location">
    <subcellularLocation>
        <location evidence="1 7">Cell membrane</location>
        <topology evidence="1 7">Multi-pass membrane protein</topology>
    </subcellularLocation>
</comment>
<feature type="transmembrane region" description="Helical" evidence="7">
    <location>
        <begin position="184"/>
        <end position="207"/>
    </location>
</feature>
<dbReference type="InterPro" id="IPR000515">
    <property type="entry name" value="MetI-like"/>
</dbReference>
<dbReference type="Gene3D" id="1.10.3720.10">
    <property type="entry name" value="MetI-like"/>
    <property type="match status" value="1"/>
</dbReference>
<evidence type="ECO:0000313" key="10">
    <source>
        <dbReference type="Proteomes" id="UP000678276"/>
    </source>
</evidence>
<dbReference type="Pfam" id="PF00528">
    <property type="entry name" value="BPD_transp_1"/>
    <property type="match status" value="1"/>
</dbReference>